<dbReference type="GO" id="GO:0003964">
    <property type="term" value="F:RNA-directed DNA polymerase activity"/>
    <property type="evidence" value="ECO:0007669"/>
    <property type="project" value="UniProtKB-KW"/>
</dbReference>
<feature type="non-terminal residue" evidence="2">
    <location>
        <position position="197"/>
    </location>
</feature>
<evidence type="ECO:0000259" key="1">
    <source>
        <dbReference type="PROSITE" id="PS50878"/>
    </source>
</evidence>
<dbReference type="RefSeq" id="WP_267991967.1">
    <property type="nucleotide sequence ID" value="NZ_JAPQFC010000354.1"/>
</dbReference>
<organism evidence="2 3">
    <name type="scientific">Actinobacillus pleuropneumoniae</name>
    <name type="common">Haemophilus pleuropneumoniae</name>
    <dbReference type="NCBI Taxonomy" id="715"/>
    <lineage>
        <taxon>Bacteria</taxon>
        <taxon>Pseudomonadati</taxon>
        <taxon>Pseudomonadota</taxon>
        <taxon>Gammaproteobacteria</taxon>
        <taxon>Pasteurellales</taxon>
        <taxon>Pasteurellaceae</taxon>
        <taxon>Actinobacillus</taxon>
    </lineage>
</organism>
<proteinExistence type="predicted"/>
<evidence type="ECO:0000313" key="2">
    <source>
        <dbReference type="EMBL" id="MCY6524838.1"/>
    </source>
</evidence>
<keyword evidence="2" id="KW-0695">RNA-directed DNA polymerase</keyword>
<dbReference type="EMBL" id="JAPQFC010000354">
    <property type="protein sequence ID" value="MCY6524838.1"/>
    <property type="molecule type" value="Genomic_DNA"/>
</dbReference>
<dbReference type="InterPro" id="IPR000477">
    <property type="entry name" value="RT_dom"/>
</dbReference>
<keyword evidence="2" id="KW-0808">Transferase</keyword>
<dbReference type="SUPFAM" id="SSF56672">
    <property type="entry name" value="DNA/RNA polymerases"/>
    <property type="match status" value="1"/>
</dbReference>
<gene>
    <name evidence="2" type="ORF">OYG11_11555</name>
</gene>
<dbReference type="InterPro" id="IPR043502">
    <property type="entry name" value="DNA/RNA_pol_sf"/>
</dbReference>
<dbReference type="PROSITE" id="PS50878">
    <property type="entry name" value="RT_POL"/>
    <property type="match status" value="1"/>
</dbReference>
<comment type="caution">
    <text evidence="2">The sequence shown here is derived from an EMBL/GenBank/DDBJ whole genome shotgun (WGS) entry which is preliminary data.</text>
</comment>
<protein>
    <submittedName>
        <fullName evidence="2">Reverse transcriptase domain-containing protein</fullName>
    </submittedName>
</protein>
<reference evidence="2" key="1">
    <citation type="journal article" date="2021" name="Vet Sci">
        <title>O-Serogroups and Pathovirotypes of Escherichia coli Isolated from Post-Weaning Piglets Showing Diarrhoea and/or Oedema in South Korea.</title>
        <authorList>
            <person name="Byun J.W."/>
            <person name="Moon B.Y."/>
            <person name="Do K.H."/>
            <person name="Lee K."/>
            <person name="Lee H.Y."/>
            <person name="Kim W.I."/>
            <person name="So B."/>
            <person name="Lee W.K."/>
        </authorList>
    </citation>
    <scope>NUCLEOTIDE SEQUENCE</scope>
    <source>
        <strain evidence="2">84/14</strain>
    </source>
</reference>
<name>A0A9Q4H8K7_ACTPL</name>
<sequence length="197" mass="22515">MTVSTIRLYKNVIAKLKSNEGWSKDIKCNIGVKQGCPLSPTLFGIYIDKLEGCLEEARCDGMILAGIVVILLLYADDIVLLARCPSDLDKQLRLLKDFCSTMGMIVNTDKTKVMIIKSKKDTYANFMYDNSNLEEVFSYKYLGIDIHHKLNWNYSIEKMINGGWKAYFGLENNCKIANLVMWDKKKFLFETLVTPVI</sequence>
<dbReference type="PANTHER" id="PTHR47027:SF20">
    <property type="entry name" value="REVERSE TRANSCRIPTASE-LIKE PROTEIN WITH RNA-DIRECTED DNA POLYMERASE DOMAIN"/>
    <property type="match status" value="1"/>
</dbReference>
<evidence type="ECO:0000313" key="3">
    <source>
        <dbReference type="Proteomes" id="UP001077788"/>
    </source>
</evidence>
<keyword evidence="2" id="KW-0548">Nucleotidyltransferase</keyword>
<feature type="domain" description="Reverse transcriptase" evidence="1">
    <location>
        <begin position="1"/>
        <end position="146"/>
    </location>
</feature>
<accession>A0A9Q4H8K7</accession>
<reference evidence="2" key="2">
    <citation type="submission" date="2022-12" db="EMBL/GenBank/DDBJ databases">
        <authorList>
            <person name="Kardos G."/>
            <person name="Sarkozi R."/>
            <person name="Laczko L."/>
            <person name="Marton S."/>
            <person name="Makrai L."/>
            <person name="Banyai K."/>
            <person name="Fodor L."/>
        </authorList>
    </citation>
    <scope>NUCLEOTIDE SEQUENCE</scope>
    <source>
        <strain evidence="2">84/14</strain>
    </source>
</reference>
<dbReference type="Proteomes" id="UP001077788">
    <property type="component" value="Unassembled WGS sequence"/>
</dbReference>
<dbReference type="PANTHER" id="PTHR47027">
    <property type="entry name" value="REVERSE TRANSCRIPTASE DOMAIN-CONTAINING PROTEIN"/>
    <property type="match status" value="1"/>
</dbReference>
<dbReference type="AlphaFoldDB" id="A0A9Q4H8K7"/>
<dbReference type="Pfam" id="PF00078">
    <property type="entry name" value="RVT_1"/>
    <property type="match status" value="1"/>
</dbReference>